<reference evidence="2" key="2">
    <citation type="submission" date="2020-09" db="EMBL/GenBank/DDBJ databases">
        <authorList>
            <person name="Sun Q."/>
            <person name="Zhou Y."/>
        </authorList>
    </citation>
    <scope>NUCLEOTIDE SEQUENCE</scope>
    <source>
        <strain evidence="2">CGMCC 1.12698</strain>
    </source>
</reference>
<sequence>MMEKRFIAFSFVIILFALCIPRVYATSSSTVIEEKAFGYEYVWTKENGVSTWGIGYGGEITTIIENEENKRYVEAFKRAVGEINTNFFTLLVISLWTVGSVLAAFIIYKKNKKLWEKERRAFVISGALSLILAFTAYSSLDRSLNTAKHYYYGLMSEKYIDR</sequence>
<gene>
    <name evidence="2" type="ORF">GCM10007140_05520</name>
</gene>
<keyword evidence="1" id="KW-0812">Transmembrane</keyword>
<evidence type="ECO:0000256" key="1">
    <source>
        <dbReference type="SAM" id="Phobius"/>
    </source>
</evidence>
<evidence type="ECO:0000313" key="3">
    <source>
        <dbReference type="Proteomes" id="UP000605259"/>
    </source>
</evidence>
<feature type="transmembrane region" description="Helical" evidence="1">
    <location>
        <begin position="120"/>
        <end position="140"/>
    </location>
</feature>
<name>A0A917AKJ8_9BACI</name>
<accession>A0A917AKJ8</accession>
<feature type="transmembrane region" description="Helical" evidence="1">
    <location>
        <begin position="87"/>
        <end position="108"/>
    </location>
</feature>
<dbReference type="RefSeq" id="WP_188386915.1">
    <property type="nucleotide sequence ID" value="NZ_BMFK01000001.1"/>
</dbReference>
<comment type="caution">
    <text evidence="2">The sequence shown here is derived from an EMBL/GenBank/DDBJ whole genome shotgun (WGS) entry which is preliminary data.</text>
</comment>
<dbReference type="AlphaFoldDB" id="A0A917AKJ8"/>
<evidence type="ECO:0000313" key="2">
    <source>
        <dbReference type="EMBL" id="GGE58070.1"/>
    </source>
</evidence>
<keyword evidence="1" id="KW-1133">Transmembrane helix</keyword>
<protein>
    <submittedName>
        <fullName evidence="2">Uncharacterized protein</fullName>
    </submittedName>
</protein>
<keyword evidence="1" id="KW-0472">Membrane</keyword>
<proteinExistence type="predicted"/>
<keyword evidence="3" id="KW-1185">Reference proteome</keyword>
<dbReference type="Proteomes" id="UP000605259">
    <property type="component" value="Unassembled WGS sequence"/>
</dbReference>
<dbReference type="EMBL" id="BMFK01000001">
    <property type="protein sequence ID" value="GGE58070.1"/>
    <property type="molecule type" value="Genomic_DNA"/>
</dbReference>
<reference evidence="2" key="1">
    <citation type="journal article" date="2014" name="Int. J. Syst. Evol. Microbiol.">
        <title>Complete genome sequence of Corynebacterium casei LMG S-19264T (=DSM 44701T), isolated from a smear-ripened cheese.</title>
        <authorList>
            <consortium name="US DOE Joint Genome Institute (JGI-PGF)"/>
            <person name="Walter F."/>
            <person name="Albersmeier A."/>
            <person name="Kalinowski J."/>
            <person name="Ruckert C."/>
        </authorList>
    </citation>
    <scope>NUCLEOTIDE SEQUENCE</scope>
    <source>
        <strain evidence="2">CGMCC 1.12698</strain>
    </source>
</reference>
<organism evidence="2 3">
    <name type="scientific">Priestia taiwanensis</name>
    <dbReference type="NCBI Taxonomy" id="1347902"/>
    <lineage>
        <taxon>Bacteria</taxon>
        <taxon>Bacillati</taxon>
        <taxon>Bacillota</taxon>
        <taxon>Bacilli</taxon>
        <taxon>Bacillales</taxon>
        <taxon>Bacillaceae</taxon>
        <taxon>Priestia</taxon>
    </lineage>
</organism>